<dbReference type="AlphaFoldDB" id="A0A9P7SZ63"/>
<feature type="compositionally biased region" description="Low complexity" evidence="2">
    <location>
        <begin position="460"/>
        <end position="477"/>
    </location>
</feature>
<organism evidence="3 4">
    <name type="scientific">Claviceps pusilla</name>
    <dbReference type="NCBI Taxonomy" id="123648"/>
    <lineage>
        <taxon>Eukaryota</taxon>
        <taxon>Fungi</taxon>
        <taxon>Dikarya</taxon>
        <taxon>Ascomycota</taxon>
        <taxon>Pezizomycotina</taxon>
        <taxon>Sordariomycetes</taxon>
        <taxon>Hypocreomycetidae</taxon>
        <taxon>Hypocreales</taxon>
        <taxon>Clavicipitaceae</taxon>
        <taxon>Claviceps</taxon>
    </lineage>
</organism>
<evidence type="ECO:0000313" key="4">
    <source>
        <dbReference type="Proteomes" id="UP000748025"/>
    </source>
</evidence>
<name>A0A9P7SZ63_9HYPO</name>
<comment type="caution">
    <text evidence="3">The sequence shown here is derived from an EMBL/GenBank/DDBJ whole genome shotgun (WGS) entry which is preliminary data.</text>
</comment>
<evidence type="ECO:0000256" key="1">
    <source>
        <dbReference type="SAM" id="Coils"/>
    </source>
</evidence>
<evidence type="ECO:0000313" key="3">
    <source>
        <dbReference type="EMBL" id="KAG6015774.1"/>
    </source>
</evidence>
<gene>
    <name evidence="3" type="ORF">E4U43_004795</name>
</gene>
<feature type="compositionally biased region" description="Polar residues" evidence="2">
    <location>
        <begin position="83"/>
        <end position="102"/>
    </location>
</feature>
<feature type="region of interest" description="Disordered" evidence="2">
    <location>
        <begin position="442"/>
        <end position="477"/>
    </location>
</feature>
<dbReference type="Proteomes" id="UP000748025">
    <property type="component" value="Unassembled WGS sequence"/>
</dbReference>
<feature type="coiled-coil region" evidence="1">
    <location>
        <begin position="262"/>
        <end position="303"/>
    </location>
</feature>
<accession>A0A9P7SZ63</accession>
<sequence length="675" mass="76090">MSRRRSLDHDGQCENGQVFDLFDRSKLSRRSSYHNDRRLDRERRHDTNRSSIRRDCDYTRLDDGLPHSPQPLSNAPSCECNRKSNSPPFATMQQTGTTSTAPWSDTELKDLVEFLCDKMWWRVQCEHERKREKKLCADRERCPAGNPESVHYSDILRLQIDQCQKTRKKYSDRMSIAEDKLMTGITQLMERHAPRSLTSSAATISGAESEKLGAKLESLRQTVDASAKQRKQDQEENNKLSASASAKISATAAAQAKLSKETDELKKSLELERQRNHRLEKRLEDMEHKLNSMSQKQEKLAQETASNTLSGNECSVKMTQVLKRLDSISVSAVTRGELKMALEQFDDVITSPVDTSCIGRQDDEPGPSGNKTRQYLRQLSSVVEDVKSSIGFDADGAVPKCIADLQGEVSSCTKSIQSYYEQSLIMSETLKTLQESICSLQSEAQQKQEHDLPPPPPPTTTTTTTTTPLPRTLPLRPLPSLSAGHGVNQQDLDTQMMRLSATLTEDIQRKMQEKLAKVAEQLGSFIDKERREREQASSKAEDSCNKVESLSRSVDDLKNYMQNSVHKLDSLCVHILTQLQHHKDGMGSFDSRLQFVAMEHARHAEEVAMQLRVVNTWQSNFTTKPLYLDIVAHINRTLPSGINAKMSTLASRVEAVESQLRAGEAAALKKRKLQE</sequence>
<keyword evidence="4" id="KW-1185">Reference proteome</keyword>
<keyword evidence="1" id="KW-0175">Coiled coil</keyword>
<feature type="region of interest" description="Disordered" evidence="2">
    <location>
        <begin position="529"/>
        <end position="548"/>
    </location>
</feature>
<dbReference type="OrthoDB" id="4959284at2759"/>
<feature type="compositionally biased region" description="Basic and acidic residues" evidence="2">
    <location>
        <begin position="529"/>
        <end position="545"/>
    </location>
</feature>
<proteinExistence type="predicted"/>
<evidence type="ECO:0000256" key="2">
    <source>
        <dbReference type="SAM" id="MobiDB-lite"/>
    </source>
</evidence>
<reference evidence="3" key="1">
    <citation type="journal article" date="2020" name="bioRxiv">
        <title>Whole genome comparisons of ergot fungi reveals the divergence and evolution of species within the genus Claviceps are the result of varying mechanisms driving genome evolution and host range expansion.</title>
        <authorList>
            <person name="Wyka S.A."/>
            <person name="Mondo S.J."/>
            <person name="Liu M."/>
            <person name="Dettman J."/>
            <person name="Nalam V."/>
            <person name="Broders K.D."/>
        </authorList>
    </citation>
    <scope>NUCLEOTIDE SEQUENCE</scope>
    <source>
        <strain evidence="3">CCC 602</strain>
    </source>
</reference>
<dbReference type="EMBL" id="SRPW01000312">
    <property type="protein sequence ID" value="KAG6015774.1"/>
    <property type="molecule type" value="Genomic_DNA"/>
</dbReference>
<protein>
    <submittedName>
        <fullName evidence="3">Uncharacterized protein</fullName>
    </submittedName>
</protein>
<feature type="region of interest" description="Disordered" evidence="2">
    <location>
        <begin position="225"/>
        <end position="246"/>
    </location>
</feature>
<feature type="region of interest" description="Disordered" evidence="2">
    <location>
        <begin position="58"/>
        <end position="102"/>
    </location>
</feature>